<evidence type="ECO:0000259" key="3">
    <source>
        <dbReference type="PROSITE" id="PS50206"/>
    </source>
</evidence>
<keyword evidence="2" id="KW-0812">Transmembrane</keyword>
<dbReference type="Proteomes" id="UP001189429">
    <property type="component" value="Unassembled WGS sequence"/>
</dbReference>
<reference evidence="4" key="1">
    <citation type="submission" date="2023-10" db="EMBL/GenBank/DDBJ databases">
        <authorList>
            <person name="Chen Y."/>
            <person name="Shah S."/>
            <person name="Dougan E. K."/>
            <person name="Thang M."/>
            <person name="Chan C."/>
        </authorList>
    </citation>
    <scope>NUCLEOTIDE SEQUENCE [LARGE SCALE GENOMIC DNA]</scope>
</reference>
<feature type="domain" description="Rhodanese" evidence="3">
    <location>
        <begin position="23"/>
        <end position="83"/>
    </location>
</feature>
<feature type="region of interest" description="Disordered" evidence="1">
    <location>
        <begin position="107"/>
        <end position="148"/>
    </location>
</feature>
<feature type="compositionally biased region" description="Basic residues" evidence="1">
    <location>
        <begin position="109"/>
        <end position="119"/>
    </location>
</feature>
<keyword evidence="2" id="KW-1133">Transmembrane helix</keyword>
<protein>
    <recommendedName>
        <fullName evidence="3">Rhodanese domain-containing protein</fullName>
    </recommendedName>
</protein>
<gene>
    <name evidence="4" type="ORF">PCOR1329_LOCUS59251</name>
</gene>
<name>A0ABN9VQ61_9DINO</name>
<feature type="transmembrane region" description="Helical" evidence="2">
    <location>
        <begin position="224"/>
        <end position="248"/>
    </location>
</feature>
<dbReference type="InterPro" id="IPR001763">
    <property type="entry name" value="Rhodanese-like_dom"/>
</dbReference>
<dbReference type="PROSITE" id="PS50206">
    <property type="entry name" value="RHODANESE_3"/>
    <property type="match status" value="1"/>
</dbReference>
<evidence type="ECO:0000256" key="2">
    <source>
        <dbReference type="SAM" id="Phobius"/>
    </source>
</evidence>
<accession>A0ABN9VQ61</accession>
<keyword evidence="2" id="KW-0472">Membrane</keyword>
<evidence type="ECO:0000313" key="5">
    <source>
        <dbReference type="Proteomes" id="UP001189429"/>
    </source>
</evidence>
<organism evidence="4 5">
    <name type="scientific">Prorocentrum cordatum</name>
    <dbReference type="NCBI Taxonomy" id="2364126"/>
    <lineage>
        <taxon>Eukaryota</taxon>
        <taxon>Sar</taxon>
        <taxon>Alveolata</taxon>
        <taxon>Dinophyceae</taxon>
        <taxon>Prorocentrales</taxon>
        <taxon>Prorocentraceae</taxon>
        <taxon>Prorocentrum</taxon>
    </lineage>
</organism>
<dbReference type="EMBL" id="CAUYUJ010017382">
    <property type="protein sequence ID" value="CAK0874294.1"/>
    <property type="molecule type" value="Genomic_DNA"/>
</dbReference>
<proteinExistence type="predicted"/>
<sequence length="249" mass="27202">MLGKGGFGVVTEQFTCNFARHLVYCRNQPCLVISGSFEMELVYKRGISGLYRAHTARRHGLLNASELDGAFNEFVREGTPATPAGAPRAAAEGLLAGAAGVACAARGRAGARRGPRGRRVGAPERRTAGPASPRVARRQGQRRLHDMPDAVGTVERAGGEVPFRHPPRSERASYRLRFGAQRFWDLTVYPKAIFPWSPEYGGRPLSALTKNHIFRLKFIGTIHVLALGAPFCFSWGAFRIFLITMAIAI</sequence>
<evidence type="ECO:0000313" key="4">
    <source>
        <dbReference type="EMBL" id="CAK0874294.1"/>
    </source>
</evidence>
<evidence type="ECO:0000256" key="1">
    <source>
        <dbReference type="SAM" id="MobiDB-lite"/>
    </source>
</evidence>
<keyword evidence="5" id="KW-1185">Reference proteome</keyword>
<comment type="caution">
    <text evidence="4">The sequence shown here is derived from an EMBL/GenBank/DDBJ whole genome shotgun (WGS) entry which is preliminary data.</text>
</comment>